<reference evidence="2 3" key="1">
    <citation type="journal article" date="2014" name="Genome Announc.">
        <title>Draft genome sequences of eight enterohepatic helicobacter species isolated from both laboratory and wild rodents.</title>
        <authorList>
            <person name="Sheh A."/>
            <person name="Shen Z."/>
            <person name="Fox J.G."/>
        </authorList>
    </citation>
    <scope>NUCLEOTIDE SEQUENCE [LARGE SCALE GENOMIC DNA]</scope>
    <source>
        <strain evidence="2 3">ST1</strain>
    </source>
</reference>
<dbReference type="RefSeq" id="WP_052089974.1">
    <property type="nucleotide sequence ID" value="NZ_FZML01000013.1"/>
</dbReference>
<dbReference type="Proteomes" id="UP000029922">
    <property type="component" value="Unassembled WGS sequence"/>
</dbReference>
<sequence>MQTQLESKHAHTYKHSSIINANMAVESMGASITNNIASNMTQHIVKYPSTNTYMNRASYINDAQEMDYRHSTIAESKTESNHKAQQSLVVYEIQITVENRIFSLNLENLGMRCRDTITRLFKDKNYSLEELLVLFLTNIRDQSLAEIELDSILQSLKSSNNSI</sequence>
<keyword evidence="4" id="KW-1185">Reference proteome</keyword>
<name>A0A377PW51_9HELI</name>
<organism evidence="1 4">
    <name type="scientific">Helicobacter muridarum</name>
    <dbReference type="NCBI Taxonomy" id="216"/>
    <lineage>
        <taxon>Bacteria</taxon>
        <taxon>Pseudomonadati</taxon>
        <taxon>Campylobacterota</taxon>
        <taxon>Epsilonproteobacteria</taxon>
        <taxon>Campylobacterales</taxon>
        <taxon>Helicobacteraceae</taxon>
        <taxon>Helicobacter</taxon>
    </lineage>
</organism>
<evidence type="ECO:0000313" key="4">
    <source>
        <dbReference type="Proteomes" id="UP000255139"/>
    </source>
</evidence>
<dbReference type="EMBL" id="UGJE01000002">
    <property type="protein sequence ID" value="STQ87106.1"/>
    <property type="molecule type" value="Genomic_DNA"/>
</dbReference>
<dbReference type="Proteomes" id="UP000255139">
    <property type="component" value="Unassembled WGS sequence"/>
</dbReference>
<dbReference type="OrthoDB" id="9974994at2"/>
<accession>A0A377PW51</accession>
<dbReference type="EMBL" id="JRPD02000045">
    <property type="protein sequence ID" value="TLD98031.1"/>
    <property type="molecule type" value="Genomic_DNA"/>
</dbReference>
<dbReference type="AlphaFoldDB" id="A0A377PW51"/>
<evidence type="ECO:0000313" key="1">
    <source>
        <dbReference type="EMBL" id="STQ87106.1"/>
    </source>
</evidence>
<evidence type="ECO:0000313" key="3">
    <source>
        <dbReference type="Proteomes" id="UP000029922"/>
    </source>
</evidence>
<reference evidence="1 4" key="2">
    <citation type="submission" date="2018-06" db="EMBL/GenBank/DDBJ databases">
        <authorList>
            <consortium name="Pathogen Informatics"/>
            <person name="Doyle S."/>
        </authorList>
    </citation>
    <scope>NUCLEOTIDE SEQUENCE [LARGE SCALE GENOMIC DNA]</scope>
    <source>
        <strain evidence="1 4">NCTC12714</strain>
    </source>
</reference>
<protein>
    <submittedName>
        <fullName evidence="1">Uncharacterized protein</fullName>
    </submittedName>
</protein>
<gene>
    <name evidence="2" type="ORF">LS73_009505</name>
    <name evidence="1" type="ORF">NCTC12714_01928</name>
</gene>
<proteinExistence type="predicted"/>
<evidence type="ECO:0000313" key="2">
    <source>
        <dbReference type="EMBL" id="TLD98031.1"/>
    </source>
</evidence>